<organism evidence="1 2">
    <name type="scientific">Sessilibacter corallicola</name>
    <dbReference type="NCBI Taxonomy" id="2904075"/>
    <lineage>
        <taxon>Bacteria</taxon>
        <taxon>Pseudomonadati</taxon>
        <taxon>Pseudomonadota</taxon>
        <taxon>Gammaproteobacteria</taxon>
        <taxon>Cellvibrionales</taxon>
        <taxon>Cellvibrionaceae</taxon>
        <taxon>Sessilibacter</taxon>
    </lineage>
</organism>
<accession>A0ABQ0A7A9</accession>
<reference evidence="1 2" key="1">
    <citation type="submission" date="2024-04" db="EMBL/GenBank/DDBJ databases">
        <title>Draft genome sequence of Sessilibacter corallicola NBRC 116591.</title>
        <authorList>
            <person name="Miyakawa T."/>
            <person name="Kusuya Y."/>
            <person name="Miura T."/>
        </authorList>
    </citation>
    <scope>NUCLEOTIDE SEQUENCE [LARGE SCALE GENOMIC DNA]</scope>
    <source>
        <strain evidence="1 2">KU-00831-HH</strain>
    </source>
</reference>
<gene>
    <name evidence="1" type="ORF">NBRC116591_12180</name>
</gene>
<evidence type="ECO:0000313" key="2">
    <source>
        <dbReference type="Proteomes" id="UP001465153"/>
    </source>
</evidence>
<protein>
    <submittedName>
        <fullName evidence="1">Uncharacterized protein</fullName>
    </submittedName>
</protein>
<dbReference type="RefSeq" id="WP_233088564.1">
    <property type="nucleotide sequence ID" value="NZ_BAABWN010000003.1"/>
</dbReference>
<evidence type="ECO:0000313" key="1">
    <source>
        <dbReference type="EMBL" id="GAA6167408.1"/>
    </source>
</evidence>
<keyword evidence="2" id="KW-1185">Reference proteome</keyword>
<sequence length="70" mass="8091">MKHPKQPPSNVDRQLSGLAKVRVEAEITNLQRRLELYSIDSEFVDIGMLQSFKSMIDTRRQWLSGLPTSF</sequence>
<proteinExistence type="predicted"/>
<dbReference type="Proteomes" id="UP001465153">
    <property type="component" value="Unassembled WGS sequence"/>
</dbReference>
<dbReference type="EMBL" id="BAABWN010000003">
    <property type="protein sequence ID" value="GAA6167408.1"/>
    <property type="molecule type" value="Genomic_DNA"/>
</dbReference>
<comment type="caution">
    <text evidence="1">The sequence shown here is derived from an EMBL/GenBank/DDBJ whole genome shotgun (WGS) entry which is preliminary data.</text>
</comment>
<name>A0ABQ0A7A9_9GAMM</name>